<keyword evidence="3" id="KW-1185">Reference proteome</keyword>
<dbReference type="RefSeq" id="WP_106059104.1">
    <property type="nucleotide sequence ID" value="NZ_PVXQ01000008.1"/>
</dbReference>
<feature type="transmembrane region" description="Helical" evidence="1">
    <location>
        <begin position="182"/>
        <end position="201"/>
    </location>
</feature>
<feature type="transmembrane region" description="Helical" evidence="1">
    <location>
        <begin position="409"/>
        <end position="434"/>
    </location>
</feature>
<accession>A0A2T0BHB4</accession>
<feature type="transmembrane region" description="Helical" evidence="1">
    <location>
        <begin position="326"/>
        <end position="347"/>
    </location>
</feature>
<dbReference type="Proteomes" id="UP000239471">
    <property type="component" value="Unassembled WGS sequence"/>
</dbReference>
<proteinExistence type="predicted"/>
<dbReference type="AlphaFoldDB" id="A0A2T0BHB4"/>
<feature type="transmembrane region" description="Helical" evidence="1">
    <location>
        <begin position="440"/>
        <end position="462"/>
    </location>
</feature>
<comment type="caution">
    <text evidence="2">The sequence shown here is derived from an EMBL/GenBank/DDBJ whole genome shotgun (WGS) entry which is preliminary data.</text>
</comment>
<gene>
    <name evidence="2" type="ORF">CLVI_10880</name>
</gene>
<dbReference type="Pfam" id="PF16949">
    <property type="entry name" value="ABC_tran_2"/>
    <property type="match status" value="1"/>
</dbReference>
<feature type="transmembrane region" description="Helical" evidence="1">
    <location>
        <begin position="250"/>
        <end position="271"/>
    </location>
</feature>
<keyword evidence="1" id="KW-0812">Transmembrane</keyword>
<dbReference type="OrthoDB" id="138672at2"/>
<organism evidence="2 3">
    <name type="scientific">Clostridium vincentii</name>
    <dbReference type="NCBI Taxonomy" id="52704"/>
    <lineage>
        <taxon>Bacteria</taxon>
        <taxon>Bacillati</taxon>
        <taxon>Bacillota</taxon>
        <taxon>Clostridia</taxon>
        <taxon>Eubacteriales</taxon>
        <taxon>Clostridiaceae</taxon>
        <taxon>Clostridium</taxon>
    </lineage>
</organism>
<feature type="transmembrane region" description="Helical" evidence="1">
    <location>
        <begin position="113"/>
        <end position="136"/>
    </location>
</feature>
<dbReference type="EMBL" id="PVXQ01000008">
    <property type="protein sequence ID" value="PRR83289.1"/>
    <property type="molecule type" value="Genomic_DNA"/>
</dbReference>
<feature type="transmembrane region" description="Helical" evidence="1">
    <location>
        <begin position="482"/>
        <end position="503"/>
    </location>
</feature>
<feature type="transmembrane region" description="Helical" evidence="1">
    <location>
        <begin position="509"/>
        <end position="527"/>
    </location>
</feature>
<protein>
    <recommendedName>
        <fullName evidence="4">ABC-2 type transport system permease protein</fullName>
    </recommendedName>
</protein>
<feature type="transmembrane region" description="Helical" evidence="1">
    <location>
        <begin position="28"/>
        <end position="53"/>
    </location>
</feature>
<feature type="transmembrane region" description="Helical" evidence="1">
    <location>
        <begin position="142"/>
        <end position="170"/>
    </location>
</feature>
<keyword evidence="1" id="KW-0472">Membrane</keyword>
<evidence type="ECO:0000313" key="2">
    <source>
        <dbReference type="EMBL" id="PRR83289.1"/>
    </source>
</evidence>
<sequence>MKRLKLLTKYFLKNALAETFGKSKINPWLIALGMVLCIGLLSMPFAFIVGALYGPLASIGQEGYLLSILLFLGATITFIFGINTIMNTFYFSNDVEQILPLPFKGSQIIFGKFLSVLIDMYMYAVFLLLPLIAYGIASKATLVYYIYIVLALVVTPILPMILASLICMFLMRFTSLAKHKDAFRMFCGTLMLAGIVAFNIFTQSGAVGSDESMANLMASGNNSLMDTVTNVLITSKFASRGLLYSGELKGLLFIMAALIISIAAFGIYYIVGGNLYYKGIVGSSETYSKKENIFKEKNVDKFVRTSSPVKALVMRDIKIVFRTPQFFINCIVMLVYMPAIMGMGLFARGSNIGELLSKSTEYYGFALVAAFGFATLAIATGGAASTAISREGKDFMVSRYIPVSSKEQLLSKIISSLLVNELGAVIVIGMMVALELPLSLIILGTVIAILSILVISLIELYLDYKSPRLDWETERAMFKKNYLPLILLLIVMIIAGLLCGLTFLVKNYLIIFGVMIIIIVAVMLIIYPKLEKVADKTYNEG</sequence>
<name>A0A2T0BHB4_9CLOT</name>
<keyword evidence="1" id="KW-1133">Transmembrane helix</keyword>
<dbReference type="InterPro" id="IPR031599">
    <property type="entry name" value="ABC_tran_2"/>
</dbReference>
<evidence type="ECO:0000256" key="1">
    <source>
        <dbReference type="SAM" id="Phobius"/>
    </source>
</evidence>
<feature type="transmembrane region" description="Helical" evidence="1">
    <location>
        <begin position="65"/>
        <end position="92"/>
    </location>
</feature>
<reference evidence="2 3" key="1">
    <citation type="submission" date="2018-03" db="EMBL/GenBank/DDBJ databases">
        <title>Genome sequence of Clostridium vincentii DSM 10228.</title>
        <authorList>
            <person name="Poehlein A."/>
            <person name="Daniel R."/>
        </authorList>
    </citation>
    <scope>NUCLEOTIDE SEQUENCE [LARGE SCALE GENOMIC DNA]</scope>
    <source>
        <strain evidence="2 3">DSM 10228</strain>
    </source>
</reference>
<evidence type="ECO:0000313" key="3">
    <source>
        <dbReference type="Proteomes" id="UP000239471"/>
    </source>
</evidence>
<feature type="transmembrane region" description="Helical" evidence="1">
    <location>
        <begin position="362"/>
        <end position="388"/>
    </location>
</feature>
<evidence type="ECO:0008006" key="4">
    <source>
        <dbReference type="Google" id="ProtNLM"/>
    </source>
</evidence>